<dbReference type="SUPFAM" id="SSF51905">
    <property type="entry name" value="FAD/NAD(P)-binding domain"/>
    <property type="match status" value="1"/>
</dbReference>
<dbReference type="Gene3D" id="3.50.50.60">
    <property type="entry name" value="FAD/NAD(P)-binding domain"/>
    <property type="match status" value="1"/>
</dbReference>
<feature type="active site" description="Proton acceptor" evidence="6">
    <location>
        <position position="624"/>
    </location>
</feature>
<dbReference type="AlphaFoldDB" id="A0A423VZP4"/>
<keyword evidence="11" id="KW-1185">Reference proteome</keyword>
<name>A0A423VZP4_9PEZI</name>
<dbReference type="GO" id="GO:0016614">
    <property type="term" value="F:oxidoreductase activity, acting on CH-OH group of donors"/>
    <property type="evidence" value="ECO:0007669"/>
    <property type="project" value="InterPro"/>
</dbReference>
<evidence type="ECO:0000256" key="6">
    <source>
        <dbReference type="PIRSR" id="PIRSR000137-1"/>
    </source>
</evidence>
<sequence>MAALSRAVLGLLVVIFLATPMLATTVTNDTSVAANQTFDYVIVGAGLTGIVVGNKLSEKGYATLIIEAGPDPRWNPVVYNAEGRVQNDPYCNWLYPAYDENGSLLSQAIDSGACIGGSTSINGKVWLRPTATEVDKLEELGNSGWNWDALDPVSDLKPMSIFTDSFYMIAAERNHPPDGIQRAEGAGLNPGVHGFHGAINVSFPVSKSFGYDSLKTPMRIPRAVELYKEALPLAFPGLTIGNDLSNRTCNHTVSASSSWTIWYDPVTKQNLRSSAADGFLWAPDQQRHELTVLANHKVDKVLFQDNLTATGLVFGTRPGSSVPGSLAGIHTVRAKKEVILAAGSLASSSVLERSGIGNRSILQRAGIENVVDLPGVGCNLVDQPGTGAAALVAEVYQNDTSIINGINLFAPEISLVNSDQVWGTDGSYYYEQLTSEDSLRSRVQALVAAGASVNLDGAEKILNVTIDLIVNHRFPVAEFVGESYPTILEAVFWPLMPMSRGHVHINSSDPFQDPIIVPRFLTDMFDQQVAIAVSRRSQILFASAPFAQVVANPYYDPVLGPNSTDAEWLAWYKETSYGASHWVGSTAMLPRELGGVVNSELRVYGTNGLRVVDAGILPFEITSHPMSLLYAVAQRAAILILGDGAA</sequence>
<accession>A0A423VZP4</accession>
<keyword evidence="5" id="KW-0560">Oxidoreductase</keyword>
<evidence type="ECO:0000256" key="1">
    <source>
        <dbReference type="ARBA" id="ARBA00001974"/>
    </source>
</evidence>
<feature type="domain" description="Glucose-methanol-choline oxidoreductase N-terminal" evidence="9">
    <location>
        <begin position="343"/>
        <end position="357"/>
    </location>
</feature>
<feature type="binding site" evidence="7">
    <location>
        <begin position="122"/>
        <end position="125"/>
    </location>
    <ligand>
        <name>FAD</name>
        <dbReference type="ChEBI" id="CHEBI:57692"/>
    </ligand>
</feature>
<dbReference type="PIRSF" id="PIRSF000137">
    <property type="entry name" value="Alcohol_oxidase"/>
    <property type="match status" value="1"/>
</dbReference>
<dbReference type="Gene3D" id="4.10.450.10">
    <property type="entry name" value="Glucose Oxidase, domain 2"/>
    <property type="match status" value="1"/>
</dbReference>
<keyword evidence="3" id="KW-0285">Flavoprotein</keyword>
<evidence type="ECO:0000256" key="8">
    <source>
        <dbReference type="SAM" id="SignalP"/>
    </source>
</evidence>
<feature type="chain" id="PRO_5019208866" description="Glucose-methanol-choline oxidoreductase N-terminal domain-containing protein" evidence="8">
    <location>
        <begin position="24"/>
        <end position="646"/>
    </location>
</feature>
<evidence type="ECO:0000256" key="5">
    <source>
        <dbReference type="ARBA" id="ARBA00023002"/>
    </source>
</evidence>
<reference evidence="10 11" key="1">
    <citation type="submission" date="2015-09" db="EMBL/GenBank/DDBJ databases">
        <title>Host preference determinants of Valsa canker pathogens revealed by comparative genomics.</title>
        <authorList>
            <person name="Yin Z."/>
            <person name="Huang L."/>
        </authorList>
    </citation>
    <scope>NUCLEOTIDE SEQUENCE [LARGE SCALE GENOMIC DNA]</scope>
    <source>
        <strain evidence="10 11">03-1</strain>
    </source>
</reference>
<comment type="caution">
    <text evidence="10">The sequence shown here is derived from an EMBL/GenBank/DDBJ whole genome shotgun (WGS) entry which is preliminary data.</text>
</comment>
<protein>
    <recommendedName>
        <fullName evidence="9">Glucose-methanol-choline oxidoreductase N-terminal domain-containing protein</fullName>
    </recommendedName>
</protein>
<comment type="similarity">
    <text evidence="2">Belongs to the GMC oxidoreductase family.</text>
</comment>
<feature type="active site" description="Proton donor" evidence="6">
    <location>
        <position position="581"/>
    </location>
</feature>
<organism evidence="10 11">
    <name type="scientific">Cytospora schulzeri</name>
    <dbReference type="NCBI Taxonomy" id="448051"/>
    <lineage>
        <taxon>Eukaryota</taxon>
        <taxon>Fungi</taxon>
        <taxon>Dikarya</taxon>
        <taxon>Ascomycota</taxon>
        <taxon>Pezizomycotina</taxon>
        <taxon>Sordariomycetes</taxon>
        <taxon>Sordariomycetidae</taxon>
        <taxon>Diaporthales</taxon>
        <taxon>Cytosporaceae</taxon>
        <taxon>Cytospora</taxon>
    </lineage>
</organism>
<proteinExistence type="inferred from homology"/>
<dbReference type="STRING" id="356882.A0A423VZP4"/>
<feature type="signal peptide" evidence="8">
    <location>
        <begin position="1"/>
        <end position="23"/>
    </location>
</feature>
<dbReference type="InterPro" id="IPR007867">
    <property type="entry name" value="GMC_OxRtase_C"/>
</dbReference>
<dbReference type="Pfam" id="PF05199">
    <property type="entry name" value="GMC_oxred_C"/>
    <property type="match status" value="1"/>
</dbReference>
<gene>
    <name evidence="10" type="ORF">VMCG_07803</name>
</gene>
<dbReference type="Proteomes" id="UP000283895">
    <property type="component" value="Unassembled WGS sequence"/>
</dbReference>
<evidence type="ECO:0000259" key="9">
    <source>
        <dbReference type="PROSITE" id="PS00624"/>
    </source>
</evidence>
<dbReference type="InterPro" id="IPR000172">
    <property type="entry name" value="GMC_OxRdtase_N"/>
</dbReference>
<evidence type="ECO:0000313" key="11">
    <source>
        <dbReference type="Proteomes" id="UP000283895"/>
    </source>
</evidence>
<dbReference type="PANTHER" id="PTHR11552:SF201">
    <property type="entry name" value="GLUCOSE-METHANOL-CHOLINE OXIDOREDUCTASE N-TERMINAL DOMAIN-CONTAINING PROTEIN"/>
    <property type="match status" value="1"/>
</dbReference>
<evidence type="ECO:0000313" key="10">
    <source>
        <dbReference type="EMBL" id="ROV96566.1"/>
    </source>
</evidence>
<dbReference type="InterPro" id="IPR027424">
    <property type="entry name" value="Glucose_Oxidase_domain_2"/>
</dbReference>
<evidence type="ECO:0000256" key="2">
    <source>
        <dbReference type="ARBA" id="ARBA00010790"/>
    </source>
</evidence>
<dbReference type="GO" id="GO:0050660">
    <property type="term" value="F:flavin adenine dinucleotide binding"/>
    <property type="evidence" value="ECO:0007669"/>
    <property type="project" value="InterPro"/>
</dbReference>
<dbReference type="Gene3D" id="3.30.560.10">
    <property type="entry name" value="Glucose Oxidase, domain 3"/>
    <property type="match status" value="1"/>
</dbReference>
<keyword evidence="8" id="KW-0732">Signal</keyword>
<feature type="binding site" evidence="7">
    <location>
        <position position="298"/>
    </location>
    <ligand>
        <name>FAD</name>
        <dbReference type="ChEBI" id="CHEBI:57692"/>
    </ligand>
</feature>
<dbReference type="Pfam" id="PF00732">
    <property type="entry name" value="GMC_oxred_N"/>
    <property type="match status" value="1"/>
</dbReference>
<dbReference type="OrthoDB" id="269227at2759"/>
<keyword evidence="4 7" id="KW-0274">FAD</keyword>
<evidence type="ECO:0000256" key="3">
    <source>
        <dbReference type="ARBA" id="ARBA00022630"/>
    </source>
</evidence>
<dbReference type="PROSITE" id="PS00624">
    <property type="entry name" value="GMC_OXRED_2"/>
    <property type="match status" value="1"/>
</dbReference>
<evidence type="ECO:0000256" key="7">
    <source>
        <dbReference type="PIRSR" id="PIRSR000137-2"/>
    </source>
</evidence>
<evidence type="ECO:0000256" key="4">
    <source>
        <dbReference type="ARBA" id="ARBA00022827"/>
    </source>
</evidence>
<dbReference type="InterPro" id="IPR036188">
    <property type="entry name" value="FAD/NAD-bd_sf"/>
</dbReference>
<dbReference type="InterPro" id="IPR012132">
    <property type="entry name" value="GMC_OxRdtase"/>
</dbReference>
<dbReference type="PANTHER" id="PTHR11552">
    <property type="entry name" value="GLUCOSE-METHANOL-CHOLINE GMC OXIDOREDUCTASE"/>
    <property type="match status" value="1"/>
</dbReference>
<dbReference type="SUPFAM" id="SSF54373">
    <property type="entry name" value="FAD-linked reductases, C-terminal domain"/>
    <property type="match status" value="1"/>
</dbReference>
<comment type="cofactor">
    <cofactor evidence="1 7">
        <name>FAD</name>
        <dbReference type="ChEBI" id="CHEBI:57692"/>
    </cofactor>
</comment>
<dbReference type="EMBL" id="LKEA01000032">
    <property type="protein sequence ID" value="ROV96566.1"/>
    <property type="molecule type" value="Genomic_DNA"/>
</dbReference>